<dbReference type="EMBL" id="CP049869">
    <property type="protein sequence ID" value="QIK78604.1"/>
    <property type="molecule type" value="Genomic_DNA"/>
</dbReference>
<keyword evidence="3" id="KW-0449">Lipoprotein</keyword>
<dbReference type="Pfam" id="PF08139">
    <property type="entry name" value="LPAM_1"/>
    <property type="match status" value="1"/>
</dbReference>
<organism evidence="3 4">
    <name type="scientific">Sphingomonas piscis</name>
    <dbReference type="NCBI Taxonomy" id="2714943"/>
    <lineage>
        <taxon>Bacteria</taxon>
        <taxon>Pseudomonadati</taxon>
        <taxon>Pseudomonadota</taxon>
        <taxon>Alphaproteobacteria</taxon>
        <taxon>Sphingomonadales</taxon>
        <taxon>Sphingomonadaceae</taxon>
        <taxon>Sphingomonas</taxon>
    </lineage>
</organism>
<dbReference type="AlphaFoldDB" id="A0A6G7YPD9"/>
<evidence type="ECO:0000256" key="2">
    <source>
        <dbReference type="ARBA" id="ARBA00022729"/>
    </source>
</evidence>
<evidence type="ECO:0000256" key="1">
    <source>
        <dbReference type="ARBA" id="ARBA00017922"/>
    </source>
</evidence>
<dbReference type="RefSeq" id="WP_166410997.1">
    <property type="nucleotide sequence ID" value="NZ_CP049869.1"/>
</dbReference>
<dbReference type="Proteomes" id="UP000503222">
    <property type="component" value="Chromosome"/>
</dbReference>
<reference evidence="3 4" key="1">
    <citation type="submission" date="2020-03" db="EMBL/GenBank/DDBJ databases">
        <title>Sphingomonas sp. nov., isolated from fish.</title>
        <authorList>
            <person name="Hyun D.-W."/>
            <person name="Bae J.-W."/>
        </authorList>
    </citation>
    <scope>NUCLEOTIDE SEQUENCE [LARGE SCALE GENOMIC DNA]</scope>
    <source>
        <strain evidence="3 4">HDW15B</strain>
    </source>
</reference>
<gene>
    <name evidence="3" type="ORF">G7077_06550</name>
</gene>
<proteinExistence type="predicted"/>
<dbReference type="PROSITE" id="PS51257">
    <property type="entry name" value="PROKAR_LIPOPROTEIN"/>
    <property type="match status" value="1"/>
</dbReference>
<sequence length="103" mass="10694">MKKFLFLLTATLTLAACVNTSDRIAAELTKAGLDPSRAQCVGGSLERDLSIGQLRQLAAAARAYRSGDVTPGRLNGADLLRIGSEVRDPAVPIAVAKAAGRCA</sequence>
<accession>A0A6G7YPD9</accession>
<name>A0A6G7YPD9_9SPHN</name>
<evidence type="ECO:0000313" key="3">
    <source>
        <dbReference type="EMBL" id="QIK78604.1"/>
    </source>
</evidence>
<keyword evidence="4" id="KW-1185">Reference proteome</keyword>
<evidence type="ECO:0000313" key="4">
    <source>
        <dbReference type="Proteomes" id="UP000503222"/>
    </source>
</evidence>
<protein>
    <recommendedName>
        <fullName evidence="1">Type IV secretion system putative lipoprotein virB7</fullName>
    </recommendedName>
</protein>
<dbReference type="InterPro" id="IPR012640">
    <property type="entry name" value="Membr_lipoprot_lipid_attach_CS"/>
</dbReference>
<keyword evidence="2" id="KW-0732">Signal</keyword>
<dbReference type="KEGG" id="spii:G7077_06550"/>